<dbReference type="SMART" id="SM00345">
    <property type="entry name" value="HTH_GNTR"/>
    <property type="match status" value="1"/>
</dbReference>
<evidence type="ECO:0000313" key="5">
    <source>
        <dbReference type="EMBL" id="MFC4268117.1"/>
    </source>
</evidence>
<dbReference type="EMBL" id="JBHSCY010000001">
    <property type="protein sequence ID" value="MFC4268117.1"/>
    <property type="molecule type" value="Genomic_DNA"/>
</dbReference>
<gene>
    <name evidence="5" type="ORF">ACFOWD_04290</name>
</gene>
<dbReference type="Pfam" id="PF13377">
    <property type="entry name" value="Peripla_BP_3"/>
    <property type="match status" value="1"/>
</dbReference>
<name>A0ABV8R8I9_9FLAO</name>
<evidence type="ECO:0000256" key="1">
    <source>
        <dbReference type="ARBA" id="ARBA00023015"/>
    </source>
</evidence>
<dbReference type="Proteomes" id="UP001595826">
    <property type="component" value="Unassembled WGS sequence"/>
</dbReference>
<keyword evidence="3" id="KW-0804">Transcription</keyword>
<dbReference type="SUPFAM" id="SSF53822">
    <property type="entry name" value="Periplasmic binding protein-like I"/>
    <property type="match status" value="1"/>
</dbReference>
<evidence type="ECO:0000256" key="3">
    <source>
        <dbReference type="ARBA" id="ARBA00023163"/>
    </source>
</evidence>
<dbReference type="PROSITE" id="PS50949">
    <property type="entry name" value="HTH_GNTR"/>
    <property type="match status" value="1"/>
</dbReference>
<dbReference type="RefSeq" id="WP_377408406.1">
    <property type="nucleotide sequence ID" value="NZ_JBHSCY010000001.1"/>
</dbReference>
<dbReference type="InterPro" id="IPR036388">
    <property type="entry name" value="WH-like_DNA-bd_sf"/>
</dbReference>
<comment type="caution">
    <text evidence="5">The sequence shown here is derived from an EMBL/GenBank/DDBJ whole genome shotgun (WGS) entry which is preliminary data.</text>
</comment>
<organism evidence="5 6">
    <name type="scientific">Polaribacter marinivivus</name>
    <dbReference type="NCBI Taxonomy" id="1524260"/>
    <lineage>
        <taxon>Bacteria</taxon>
        <taxon>Pseudomonadati</taxon>
        <taxon>Bacteroidota</taxon>
        <taxon>Flavobacteriia</taxon>
        <taxon>Flavobacteriales</taxon>
        <taxon>Flavobacteriaceae</taxon>
    </lineage>
</organism>
<dbReference type="InterPro" id="IPR028082">
    <property type="entry name" value="Peripla_BP_I"/>
</dbReference>
<protein>
    <submittedName>
        <fullName evidence="5">GntR family transcriptional regulator</fullName>
    </submittedName>
</protein>
<keyword evidence="6" id="KW-1185">Reference proteome</keyword>
<dbReference type="Gene3D" id="3.40.50.2300">
    <property type="match status" value="2"/>
</dbReference>
<evidence type="ECO:0000313" key="6">
    <source>
        <dbReference type="Proteomes" id="UP001595826"/>
    </source>
</evidence>
<proteinExistence type="predicted"/>
<evidence type="ECO:0000259" key="4">
    <source>
        <dbReference type="PROSITE" id="PS50949"/>
    </source>
</evidence>
<accession>A0ABV8R8I9</accession>
<feature type="domain" description="HTH gntR-type" evidence="4">
    <location>
        <begin position="12"/>
        <end position="80"/>
    </location>
</feature>
<keyword evidence="2" id="KW-0238">DNA-binding</keyword>
<dbReference type="InterPro" id="IPR036390">
    <property type="entry name" value="WH_DNA-bd_sf"/>
</dbReference>
<sequence>MNIVSFKEKSGQPKYKQIVNSIEKAIANNVLKKGDKLPSLNIIRDTHKVSRDTVLNAFNELKNRGIIHSIVGKGYYVLNENVEVSKKIFLLFDELNSFKEDLYAAFLENLTKEVEVDIYFHHFNSSIFNKLINDNLGKYTHYIIMPANINNASFSINKLPEEKLFILDQTSNELKKYASIYQNFENDIHKGLFTALHKIRKYHKLILVFSSIKQPLGIKQGFINFCSQYNIESEILNSLKDNTPEKGDVYITLEDKDLIKVIKQIKENKLIISKDVGIISYNDTLLKEVVENGITTISTDFNYMGKRLAQMILDDERIVIENPSKLIFRKSI</sequence>
<dbReference type="PANTHER" id="PTHR38445">
    <property type="entry name" value="HTH-TYPE TRANSCRIPTIONAL REPRESSOR YTRA"/>
    <property type="match status" value="1"/>
</dbReference>
<dbReference type="Pfam" id="PF00392">
    <property type="entry name" value="GntR"/>
    <property type="match status" value="1"/>
</dbReference>
<keyword evidence="1" id="KW-0805">Transcription regulation</keyword>
<dbReference type="InterPro" id="IPR000524">
    <property type="entry name" value="Tscrpt_reg_HTH_GntR"/>
</dbReference>
<dbReference type="PANTHER" id="PTHR38445:SF10">
    <property type="entry name" value="GNTR-FAMILY TRANSCRIPTIONAL REGULATOR"/>
    <property type="match status" value="1"/>
</dbReference>
<dbReference type="SUPFAM" id="SSF46785">
    <property type="entry name" value="Winged helix' DNA-binding domain"/>
    <property type="match status" value="1"/>
</dbReference>
<dbReference type="InterPro" id="IPR046335">
    <property type="entry name" value="LacI/GalR-like_sensor"/>
</dbReference>
<evidence type="ECO:0000256" key="2">
    <source>
        <dbReference type="ARBA" id="ARBA00023125"/>
    </source>
</evidence>
<dbReference type="CDD" id="cd07377">
    <property type="entry name" value="WHTH_GntR"/>
    <property type="match status" value="1"/>
</dbReference>
<reference evidence="6" key="1">
    <citation type="journal article" date="2019" name="Int. J. Syst. Evol. Microbiol.">
        <title>The Global Catalogue of Microorganisms (GCM) 10K type strain sequencing project: providing services to taxonomists for standard genome sequencing and annotation.</title>
        <authorList>
            <consortium name="The Broad Institute Genomics Platform"/>
            <consortium name="The Broad Institute Genome Sequencing Center for Infectious Disease"/>
            <person name="Wu L."/>
            <person name="Ma J."/>
        </authorList>
    </citation>
    <scope>NUCLEOTIDE SEQUENCE [LARGE SCALE GENOMIC DNA]</scope>
    <source>
        <strain evidence="6">CECT 8655</strain>
    </source>
</reference>
<dbReference type="Gene3D" id="1.10.10.10">
    <property type="entry name" value="Winged helix-like DNA-binding domain superfamily/Winged helix DNA-binding domain"/>
    <property type="match status" value="1"/>
</dbReference>